<dbReference type="KEGG" id="psin:CAK95_03380"/>
<dbReference type="SUPFAM" id="SSF103473">
    <property type="entry name" value="MFS general substrate transporter"/>
    <property type="match status" value="1"/>
</dbReference>
<evidence type="ECO:0000256" key="2">
    <source>
        <dbReference type="ARBA" id="ARBA00022448"/>
    </source>
</evidence>
<dbReference type="GO" id="GO:0005886">
    <property type="term" value="C:plasma membrane"/>
    <property type="evidence" value="ECO:0007669"/>
    <property type="project" value="UniProtKB-SubCell"/>
</dbReference>
<dbReference type="PROSITE" id="PS50850">
    <property type="entry name" value="MFS"/>
    <property type="match status" value="1"/>
</dbReference>
<evidence type="ECO:0000256" key="4">
    <source>
        <dbReference type="ARBA" id="ARBA00022692"/>
    </source>
</evidence>
<keyword evidence="5" id="KW-1133">Transmembrane helix</keyword>
<dbReference type="CDD" id="cd06173">
    <property type="entry name" value="MFS_MefA_like"/>
    <property type="match status" value="1"/>
</dbReference>
<gene>
    <name evidence="7" type="ORF">CAK95_03380</name>
</gene>
<accession>A0A1W6ZLH6</accession>
<reference evidence="7 8" key="1">
    <citation type="submission" date="2017-05" db="EMBL/GenBank/DDBJ databases">
        <title>Full genome sequence of Pseudorhodoplanes sinuspersici.</title>
        <authorList>
            <person name="Dastgheib S.M.M."/>
            <person name="Shavandi M."/>
            <person name="Tirandaz H."/>
        </authorList>
    </citation>
    <scope>NUCLEOTIDE SEQUENCE [LARGE SCALE GENOMIC DNA]</scope>
    <source>
        <strain evidence="7 8">RIPI110</strain>
    </source>
</reference>
<dbReference type="InterPro" id="IPR010290">
    <property type="entry name" value="TM_effector"/>
</dbReference>
<evidence type="ECO:0000256" key="6">
    <source>
        <dbReference type="ARBA" id="ARBA00023136"/>
    </source>
</evidence>
<evidence type="ECO:0000313" key="8">
    <source>
        <dbReference type="Proteomes" id="UP000194137"/>
    </source>
</evidence>
<protein>
    <submittedName>
        <fullName evidence="7">MFS transporter</fullName>
    </submittedName>
</protein>
<dbReference type="Proteomes" id="UP000194137">
    <property type="component" value="Chromosome"/>
</dbReference>
<evidence type="ECO:0000313" key="7">
    <source>
        <dbReference type="EMBL" id="ARP98236.1"/>
    </source>
</evidence>
<sequence>MTSPEGNKTTMTEGSALDPLRHPVFAALWIATVVSNIGTWMQNAAAGWLMAGLTQDAFIVSLVQVATMLPVVLLGLPAGALADIVNRRKLLLSVNVALTVIVAALGFLVWLDWVTPTILLIFTFLVGAASALIAPAWQSIVPSLVPREDLQAAVSLNSVGINISRAVGPALAGVIIGVSGLAAPFWLNALSTLGVIAVLLWWRPADGVEHSLPPERFHSALGVGWRHARHNRHLTATLMRAAGFFVFASAYWALLPLVARDQIASGPQLYGLLLGTIGVGAVGGAFLLPKLKAALGPNNLVAAASAGTALALLFFGLARSPVVGLTAALIAGVSWIAVLAPLNVSAQVALPAWVKGRGLAIFATVQFGAMTLGSAFWGQFAKLTSLPVAHFVAAASTLVMIPLLARWKLQTGAAVDLTPSMHWPAPVISREVEDDHGPVQVIIEYTIAPEDREAFLATIHEFGPERLRDGAYGWDIFEDAAQPGRMVETFFIPSWLEHQRQHHRVTSADRDVQGRLLAFHKGSSPPVVQHLIAARSKKNTR</sequence>
<evidence type="ECO:0000256" key="3">
    <source>
        <dbReference type="ARBA" id="ARBA00022475"/>
    </source>
</evidence>
<dbReference type="AlphaFoldDB" id="A0A1W6ZLH6"/>
<evidence type="ECO:0000256" key="1">
    <source>
        <dbReference type="ARBA" id="ARBA00004651"/>
    </source>
</evidence>
<name>A0A1W6ZLH6_9HYPH</name>
<keyword evidence="6" id="KW-0472">Membrane</keyword>
<comment type="subcellular location">
    <subcellularLocation>
        <location evidence="1">Cell membrane</location>
        <topology evidence="1">Multi-pass membrane protein</topology>
    </subcellularLocation>
</comment>
<dbReference type="Pfam" id="PF05977">
    <property type="entry name" value="MFS_3"/>
    <property type="match status" value="1"/>
</dbReference>
<dbReference type="RefSeq" id="WP_198343799.1">
    <property type="nucleotide sequence ID" value="NZ_CP021112.1"/>
</dbReference>
<keyword evidence="8" id="KW-1185">Reference proteome</keyword>
<dbReference type="PANTHER" id="PTHR23513">
    <property type="entry name" value="INTEGRAL MEMBRANE EFFLUX PROTEIN-RELATED"/>
    <property type="match status" value="1"/>
</dbReference>
<organism evidence="7 8">
    <name type="scientific">Pseudorhodoplanes sinuspersici</name>
    <dbReference type="NCBI Taxonomy" id="1235591"/>
    <lineage>
        <taxon>Bacteria</taxon>
        <taxon>Pseudomonadati</taxon>
        <taxon>Pseudomonadota</taxon>
        <taxon>Alphaproteobacteria</taxon>
        <taxon>Hyphomicrobiales</taxon>
        <taxon>Pseudorhodoplanes</taxon>
    </lineage>
</organism>
<evidence type="ECO:0000256" key="5">
    <source>
        <dbReference type="ARBA" id="ARBA00022989"/>
    </source>
</evidence>
<dbReference type="STRING" id="1235591.CAK95_03380"/>
<dbReference type="GO" id="GO:0022857">
    <property type="term" value="F:transmembrane transporter activity"/>
    <property type="evidence" value="ECO:0007669"/>
    <property type="project" value="InterPro"/>
</dbReference>
<proteinExistence type="predicted"/>
<keyword evidence="3" id="KW-1003">Cell membrane</keyword>
<dbReference type="Gene3D" id="1.20.1250.20">
    <property type="entry name" value="MFS general substrate transporter like domains"/>
    <property type="match status" value="1"/>
</dbReference>
<dbReference type="PANTHER" id="PTHR23513:SF11">
    <property type="entry name" value="STAPHYLOFERRIN A TRANSPORTER"/>
    <property type="match status" value="1"/>
</dbReference>
<dbReference type="EMBL" id="CP021112">
    <property type="protein sequence ID" value="ARP98236.1"/>
    <property type="molecule type" value="Genomic_DNA"/>
</dbReference>
<keyword evidence="2" id="KW-0813">Transport</keyword>
<dbReference type="InterPro" id="IPR020846">
    <property type="entry name" value="MFS_dom"/>
</dbReference>
<keyword evidence="4" id="KW-0812">Transmembrane</keyword>
<dbReference type="InterPro" id="IPR036259">
    <property type="entry name" value="MFS_trans_sf"/>
</dbReference>